<protein>
    <submittedName>
        <fullName evidence="3">Histidine phosphatase family protein</fullName>
    </submittedName>
</protein>
<dbReference type="GO" id="GO:0005737">
    <property type="term" value="C:cytoplasm"/>
    <property type="evidence" value="ECO:0007669"/>
    <property type="project" value="TreeGrafter"/>
</dbReference>
<gene>
    <name evidence="3" type="ORF">HGB38_18810</name>
</gene>
<dbReference type="PANTHER" id="PTHR48100">
    <property type="entry name" value="BROAD-SPECIFICITY PHOSPHATASE YOR283W-RELATED"/>
    <property type="match status" value="1"/>
</dbReference>
<sequence>MTNGSKNELVIVRHGQAHSNVAGVLAGPGCQGLTADGRAAARAVADRIHSEGPMRTLVCSTTRRAMETAEIVSARTQVPVIGMRALRVADPGSTEGTPWARWRTMDAADRARRGAESWSAYLERASTCLAELMAGSPGRVVVVGHTETVFAAFALLLGTADLGRLGIGVDYTAVTEFRVVGGKWQLFRYNDVNHIPAGIARYPGARSSASSIDDLAVGGHDVLGRAEQAR</sequence>
<dbReference type="SMART" id="SM00855">
    <property type="entry name" value="PGAM"/>
    <property type="match status" value="1"/>
</dbReference>
<dbReference type="Gene3D" id="3.40.50.1240">
    <property type="entry name" value="Phosphoglycerate mutase-like"/>
    <property type="match status" value="1"/>
</dbReference>
<dbReference type="InterPro" id="IPR050275">
    <property type="entry name" value="PGM_Phosphatase"/>
</dbReference>
<evidence type="ECO:0000313" key="4">
    <source>
        <dbReference type="Proteomes" id="UP000540698"/>
    </source>
</evidence>
<dbReference type="Pfam" id="PF00300">
    <property type="entry name" value="His_Phos_1"/>
    <property type="match status" value="1"/>
</dbReference>
<dbReference type="EMBL" id="JAAXOS010000008">
    <property type="protein sequence ID" value="NKY28259.1"/>
    <property type="molecule type" value="Genomic_DNA"/>
</dbReference>
<evidence type="ECO:0000313" key="3">
    <source>
        <dbReference type="EMBL" id="NKY28259.1"/>
    </source>
</evidence>
<name>A0A7X6L5L4_9NOCA</name>
<evidence type="ECO:0000256" key="2">
    <source>
        <dbReference type="ARBA" id="ARBA00023235"/>
    </source>
</evidence>
<keyword evidence="1" id="KW-0324">Glycolysis</keyword>
<evidence type="ECO:0000256" key="1">
    <source>
        <dbReference type="ARBA" id="ARBA00023152"/>
    </source>
</evidence>
<comment type="caution">
    <text evidence="3">The sequence shown here is derived from an EMBL/GenBank/DDBJ whole genome shotgun (WGS) entry which is preliminary data.</text>
</comment>
<keyword evidence="4" id="KW-1185">Reference proteome</keyword>
<dbReference type="AlphaFoldDB" id="A0A7X6L5L4"/>
<proteinExistence type="predicted"/>
<organism evidence="3 4">
    <name type="scientific">Nocardia gamkensis</name>
    <dbReference type="NCBI Taxonomy" id="352869"/>
    <lineage>
        <taxon>Bacteria</taxon>
        <taxon>Bacillati</taxon>
        <taxon>Actinomycetota</taxon>
        <taxon>Actinomycetes</taxon>
        <taxon>Mycobacteriales</taxon>
        <taxon>Nocardiaceae</taxon>
        <taxon>Nocardia</taxon>
    </lineage>
</organism>
<dbReference type="InterPro" id="IPR013078">
    <property type="entry name" value="His_Pase_superF_clade-1"/>
</dbReference>
<accession>A0A7X6L5L4</accession>
<dbReference type="PROSITE" id="PS00175">
    <property type="entry name" value="PG_MUTASE"/>
    <property type="match status" value="1"/>
</dbReference>
<dbReference type="InterPro" id="IPR029033">
    <property type="entry name" value="His_PPase_superfam"/>
</dbReference>
<dbReference type="Proteomes" id="UP000540698">
    <property type="component" value="Unassembled WGS sequence"/>
</dbReference>
<dbReference type="InterPro" id="IPR001345">
    <property type="entry name" value="PG/BPGM_mutase_AS"/>
</dbReference>
<dbReference type="SUPFAM" id="SSF53254">
    <property type="entry name" value="Phosphoglycerate mutase-like"/>
    <property type="match status" value="1"/>
</dbReference>
<keyword evidence="2" id="KW-0413">Isomerase</keyword>
<dbReference type="GO" id="GO:0016791">
    <property type="term" value="F:phosphatase activity"/>
    <property type="evidence" value="ECO:0007669"/>
    <property type="project" value="TreeGrafter"/>
</dbReference>
<dbReference type="PANTHER" id="PTHR48100:SF1">
    <property type="entry name" value="HISTIDINE PHOSPHATASE FAMILY PROTEIN-RELATED"/>
    <property type="match status" value="1"/>
</dbReference>
<reference evidence="3 4" key="1">
    <citation type="submission" date="2020-04" db="EMBL/GenBank/DDBJ databases">
        <title>MicrobeNet Type strains.</title>
        <authorList>
            <person name="Nicholson A.C."/>
        </authorList>
    </citation>
    <scope>NUCLEOTIDE SEQUENCE [LARGE SCALE GENOMIC DNA]</scope>
    <source>
        <strain evidence="3 4">DSM 44956</strain>
    </source>
</reference>
<dbReference type="RefSeq" id="WP_062967138.1">
    <property type="nucleotide sequence ID" value="NZ_JAAXOS010000008.1"/>
</dbReference>